<evidence type="ECO:0000256" key="5">
    <source>
        <dbReference type="ARBA" id="ARBA00023163"/>
    </source>
</evidence>
<comment type="caution">
    <text evidence="9">The sequence shown here is derived from an EMBL/GenBank/DDBJ whole genome shotgun (WGS) entry which is preliminary data.</text>
</comment>
<evidence type="ECO:0000313" key="10">
    <source>
        <dbReference type="Proteomes" id="UP000436006"/>
    </source>
</evidence>
<dbReference type="PANTHER" id="PTHR43133">
    <property type="entry name" value="RNA POLYMERASE ECF-TYPE SIGMA FACTO"/>
    <property type="match status" value="1"/>
</dbReference>
<dbReference type="Pfam" id="PF04542">
    <property type="entry name" value="Sigma70_r2"/>
    <property type="match status" value="1"/>
</dbReference>
<dbReference type="CDD" id="cd06171">
    <property type="entry name" value="Sigma70_r4"/>
    <property type="match status" value="1"/>
</dbReference>
<dbReference type="Gene3D" id="1.10.10.10">
    <property type="entry name" value="Winged helix-like DNA-binding domain superfamily/Winged helix DNA-binding domain"/>
    <property type="match status" value="1"/>
</dbReference>
<dbReference type="InterPro" id="IPR014284">
    <property type="entry name" value="RNA_pol_sigma-70_dom"/>
</dbReference>
<reference evidence="9 10" key="1">
    <citation type="submission" date="2019-12" db="EMBL/GenBank/DDBJ databases">
        <title>Spirosoma sp. HMF4905 genome sequencing and assembly.</title>
        <authorList>
            <person name="Kang H."/>
            <person name="Cha I."/>
            <person name="Kim H."/>
            <person name="Joh K."/>
        </authorList>
    </citation>
    <scope>NUCLEOTIDE SEQUENCE [LARGE SCALE GENOMIC DNA]</scope>
    <source>
        <strain evidence="9 10">HMF4905</strain>
    </source>
</reference>
<sequence length="187" mass="21805">MLATLPNEDHLIRSLQTDQVTGFSTLYDAYAPTLYGFLVGVVRDSELAEDLLQDAFVKIWSKRHTYNPKQGRLFTWLMVVTRNLARDELRARKVRLSASSYLAVHSEWLSNPTPCDGRLTTTLISQLAPKYRVIIDLYFERNYTFPEIAAHLTLPLGTVKTRYRKALQELKEFFSQDIYYYQLHLHN</sequence>
<dbReference type="Pfam" id="PF04545">
    <property type="entry name" value="Sigma70_r4"/>
    <property type="match status" value="1"/>
</dbReference>
<keyword evidence="3 6" id="KW-0731">Sigma factor</keyword>
<proteinExistence type="inferred from homology"/>
<comment type="similarity">
    <text evidence="1 6">Belongs to the sigma-70 factor family. ECF subfamily.</text>
</comment>
<dbReference type="Gene3D" id="1.10.1740.10">
    <property type="match status" value="1"/>
</dbReference>
<dbReference type="InterPro" id="IPR007627">
    <property type="entry name" value="RNA_pol_sigma70_r2"/>
</dbReference>
<dbReference type="GO" id="GO:0016987">
    <property type="term" value="F:sigma factor activity"/>
    <property type="evidence" value="ECO:0007669"/>
    <property type="project" value="UniProtKB-KW"/>
</dbReference>
<dbReference type="EMBL" id="WPIN01000023">
    <property type="protein sequence ID" value="MVM35515.1"/>
    <property type="molecule type" value="Genomic_DNA"/>
</dbReference>
<keyword evidence="10" id="KW-1185">Reference proteome</keyword>
<dbReference type="PROSITE" id="PS01063">
    <property type="entry name" value="SIGMA70_ECF"/>
    <property type="match status" value="1"/>
</dbReference>
<dbReference type="Proteomes" id="UP000436006">
    <property type="component" value="Unassembled WGS sequence"/>
</dbReference>
<organism evidence="9 10">
    <name type="scientific">Spirosoma arboris</name>
    <dbReference type="NCBI Taxonomy" id="2682092"/>
    <lineage>
        <taxon>Bacteria</taxon>
        <taxon>Pseudomonadati</taxon>
        <taxon>Bacteroidota</taxon>
        <taxon>Cytophagia</taxon>
        <taxon>Cytophagales</taxon>
        <taxon>Cytophagaceae</taxon>
        <taxon>Spirosoma</taxon>
    </lineage>
</organism>
<dbReference type="InterPro" id="IPR013325">
    <property type="entry name" value="RNA_pol_sigma_r2"/>
</dbReference>
<dbReference type="GO" id="GO:0006352">
    <property type="term" value="P:DNA-templated transcription initiation"/>
    <property type="evidence" value="ECO:0007669"/>
    <property type="project" value="InterPro"/>
</dbReference>
<dbReference type="SUPFAM" id="SSF88659">
    <property type="entry name" value="Sigma3 and sigma4 domains of RNA polymerase sigma factors"/>
    <property type="match status" value="1"/>
</dbReference>
<evidence type="ECO:0000256" key="2">
    <source>
        <dbReference type="ARBA" id="ARBA00023015"/>
    </source>
</evidence>
<evidence type="ECO:0000313" key="9">
    <source>
        <dbReference type="EMBL" id="MVM35515.1"/>
    </source>
</evidence>
<dbReference type="InterPro" id="IPR007630">
    <property type="entry name" value="RNA_pol_sigma70_r4"/>
</dbReference>
<gene>
    <name evidence="9" type="ORF">GO755_36175</name>
</gene>
<dbReference type="PANTHER" id="PTHR43133:SF62">
    <property type="entry name" value="RNA POLYMERASE SIGMA FACTOR SIGZ"/>
    <property type="match status" value="1"/>
</dbReference>
<dbReference type="SUPFAM" id="SSF88946">
    <property type="entry name" value="Sigma2 domain of RNA polymerase sigma factors"/>
    <property type="match status" value="1"/>
</dbReference>
<dbReference type="InterPro" id="IPR039425">
    <property type="entry name" value="RNA_pol_sigma-70-like"/>
</dbReference>
<keyword evidence="2 6" id="KW-0805">Transcription regulation</keyword>
<accession>A0A7K1SNY3</accession>
<name>A0A7K1SNY3_9BACT</name>
<evidence type="ECO:0000256" key="1">
    <source>
        <dbReference type="ARBA" id="ARBA00010641"/>
    </source>
</evidence>
<evidence type="ECO:0000259" key="8">
    <source>
        <dbReference type="Pfam" id="PF04545"/>
    </source>
</evidence>
<protein>
    <recommendedName>
        <fullName evidence="6">RNA polymerase sigma factor</fullName>
    </recommendedName>
</protein>
<dbReference type="AlphaFoldDB" id="A0A7K1SNY3"/>
<dbReference type="InterPro" id="IPR000838">
    <property type="entry name" value="RNA_pol_sigma70_ECF_CS"/>
</dbReference>
<feature type="domain" description="RNA polymerase sigma-70 region 4" evidence="8">
    <location>
        <begin position="124"/>
        <end position="172"/>
    </location>
</feature>
<evidence type="ECO:0000256" key="4">
    <source>
        <dbReference type="ARBA" id="ARBA00023125"/>
    </source>
</evidence>
<feature type="domain" description="RNA polymerase sigma-70 region 2" evidence="7">
    <location>
        <begin position="26"/>
        <end position="93"/>
    </location>
</feature>
<dbReference type="NCBIfam" id="TIGR02937">
    <property type="entry name" value="sigma70-ECF"/>
    <property type="match status" value="1"/>
</dbReference>
<evidence type="ECO:0000259" key="7">
    <source>
        <dbReference type="Pfam" id="PF04542"/>
    </source>
</evidence>
<keyword evidence="5 6" id="KW-0804">Transcription</keyword>
<dbReference type="InterPro" id="IPR036388">
    <property type="entry name" value="WH-like_DNA-bd_sf"/>
</dbReference>
<dbReference type="InterPro" id="IPR013324">
    <property type="entry name" value="RNA_pol_sigma_r3/r4-like"/>
</dbReference>
<dbReference type="GO" id="GO:0003677">
    <property type="term" value="F:DNA binding"/>
    <property type="evidence" value="ECO:0007669"/>
    <property type="project" value="UniProtKB-KW"/>
</dbReference>
<evidence type="ECO:0000256" key="6">
    <source>
        <dbReference type="RuleBase" id="RU000716"/>
    </source>
</evidence>
<keyword evidence="4 6" id="KW-0238">DNA-binding</keyword>
<dbReference type="RefSeq" id="WP_157590312.1">
    <property type="nucleotide sequence ID" value="NZ_WPIN01000023.1"/>
</dbReference>
<evidence type="ECO:0000256" key="3">
    <source>
        <dbReference type="ARBA" id="ARBA00023082"/>
    </source>
</evidence>